<dbReference type="InterPro" id="IPR036604">
    <property type="entry name" value="PurS-like_sf"/>
</dbReference>
<evidence type="ECO:0000256" key="5">
    <source>
        <dbReference type="ARBA" id="ARBA00022840"/>
    </source>
</evidence>
<evidence type="ECO:0000313" key="7">
    <source>
        <dbReference type="Proteomes" id="UP000007485"/>
    </source>
</evidence>
<organism evidence="6 7">
    <name type="scientific">Vulcanisaeta moutnovskia (strain 768-28)</name>
    <dbReference type="NCBI Taxonomy" id="985053"/>
    <lineage>
        <taxon>Archaea</taxon>
        <taxon>Thermoproteota</taxon>
        <taxon>Thermoprotei</taxon>
        <taxon>Thermoproteales</taxon>
        <taxon>Thermoproteaceae</taxon>
        <taxon>Vulcanisaeta</taxon>
    </lineage>
</organism>
<dbReference type="PANTHER" id="PTHR34696:SF1">
    <property type="entry name" value="PHOSPHORIBOSYLFORMYLGLYCINAMIDINE SYNTHASE SUBUNIT PURS"/>
    <property type="match status" value="1"/>
</dbReference>
<evidence type="ECO:0000256" key="2">
    <source>
        <dbReference type="ARBA" id="ARBA00022598"/>
    </source>
</evidence>
<keyword evidence="4" id="KW-0658">Purine biosynthesis</keyword>
<dbReference type="GO" id="GO:0006164">
    <property type="term" value="P:purine nucleotide biosynthetic process"/>
    <property type="evidence" value="ECO:0007669"/>
    <property type="project" value="UniProtKB-KW"/>
</dbReference>
<evidence type="ECO:0000256" key="3">
    <source>
        <dbReference type="ARBA" id="ARBA00022741"/>
    </source>
</evidence>
<dbReference type="OrthoDB" id="56303at2157"/>
<dbReference type="EMBL" id="CP002529">
    <property type="protein sequence ID" value="ADY02144.1"/>
    <property type="molecule type" value="Genomic_DNA"/>
</dbReference>
<keyword evidence="5" id="KW-0067">ATP-binding</keyword>
<keyword evidence="1" id="KW-0963">Cytoplasm</keyword>
<sequence length="90" mass="10038">MSNATSRYLVHVAIVLKGSRDPEGETIHRSLVITNGYNSVNRVISGKYLGFLVESRSEMEAIKYIEELCMKARIYNPTVHKLLVLGVEGA</sequence>
<name>F0QVX0_VULM7</name>
<dbReference type="SUPFAM" id="SSF82697">
    <property type="entry name" value="PurS-like"/>
    <property type="match status" value="1"/>
</dbReference>
<evidence type="ECO:0000256" key="1">
    <source>
        <dbReference type="ARBA" id="ARBA00022490"/>
    </source>
</evidence>
<dbReference type="KEGG" id="vmo:VMUT_1943"/>
<dbReference type="AlphaFoldDB" id="F0QVX0"/>
<dbReference type="RefSeq" id="WP_013605306.1">
    <property type="nucleotide sequence ID" value="NC_015151.1"/>
</dbReference>
<dbReference type="GO" id="GO:0005524">
    <property type="term" value="F:ATP binding"/>
    <property type="evidence" value="ECO:0007669"/>
    <property type="project" value="UniProtKB-KW"/>
</dbReference>
<accession>F0QVX0</accession>
<dbReference type="GeneID" id="10289595"/>
<dbReference type="InterPro" id="IPR003850">
    <property type="entry name" value="PurS"/>
</dbReference>
<evidence type="ECO:0000256" key="4">
    <source>
        <dbReference type="ARBA" id="ARBA00022755"/>
    </source>
</evidence>
<protein>
    <submittedName>
        <fullName evidence="6">Phosphoribosylformylglycinamidine synthetase subunit PurS</fullName>
    </submittedName>
</protein>
<dbReference type="PANTHER" id="PTHR34696">
    <property type="entry name" value="PHOSPHORIBOSYLFORMYLGLYCINAMIDINE SYNTHASE SUBUNIT PURS"/>
    <property type="match status" value="1"/>
</dbReference>
<keyword evidence="3" id="KW-0547">Nucleotide-binding</keyword>
<proteinExistence type="predicted"/>
<keyword evidence="2" id="KW-0436">Ligase</keyword>
<keyword evidence="7" id="KW-1185">Reference proteome</keyword>
<dbReference type="HOGENOM" id="CLU_164833_2_0_2"/>
<dbReference type="Proteomes" id="UP000007485">
    <property type="component" value="Chromosome"/>
</dbReference>
<dbReference type="eggNOG" id="arCOG04462">
    <property type="taxonomic scope" value="Archaea"/>
</dbReference>
<dbReference type="Pfam" id="PF02700">
    <property type="entry name" value="PurS"/>
    <property type="match status" value="1"/>
</dbReference>
<dbReference type="GO" id="GO:0016874">
    <property type="term" value="F:ligase activity"/>
    <property type="evidence" value="ECO:0007669"/>
    <property type="project" value="UniProtKB-KW"/>
</dbReference>
<gene>
    <name evidence="6" type="ordered locus">VMUT_1943</name>
</gene>
<reference evidence="6 7" key="1">
    <citation type="journal article" date="2011" name="J. Bacteriol.">
        <title>Complete genome sequence of 'Vulcanisaeta moutnovskia' strain 768-28, a novel member of the hyperthermophilic crenarchaeal genus vulcanisaeta.</title>
        <authorList>
            <person name="Gumerov V.M."/>
            <person name="Mardanov A.V."/>
            <person name="Beletsky A.V."/>
            <person name="Prokofeva M.I."/>
            <person name="Bonch-Osmolovskaya E.A."/>
            <person name="Ravin N.V."/>
            <person name="Skryabin K.G."/>
        </authorList>
    </citation>
    <scope>NUCLEOTIDE SEQUENCE [LARGE SCALE GENOMIC DNA]</scope>
    <source>
        <strain evidence="6 7">768-28</strain>
    </source>
</reference>
<evidence type="ECO:0000313" key="6">
    <source>
        <dbReference type="EMBL" id="ADY02144.1"/>
    </source>
</evidence>
<dbReference type="STRING" id="985053.VMUT_1943"/>
<dbReference type="Gene3D" id="3.30.1280.10">
    <property type="entry name" value="Phosphoribosylformylglycinamidine synthase subunit PurS"/>
    <property type="match status" value="1"/>
</dbReference>